<sequence length="204" mass="22825">MATSGKEVLPPAHTSPSEPPPLFDGTTSVWITRNCKGLQDQIKLVPIDLQDRPDWYKEKVYPANKHNGKVIGESVDLIKYVDSHFDGPSLYPEDPAKKEFAEELLVYVDSFPKSVSTSLKGGSGDRAAAAFDSIEEVLGKFEGLFFIGQFSLVNFPKLVKGIDITARRPKLTAWIKEMSKIDSYIQTRADPKQLIESYKKRFSV</sequence>
<keyword evidence="2" id="KW-1185">Reference proteome</keyword>
<evidence type="ECO:0000313" key="2">
    <source>
        <dbReference type="Proteomes" id="UP001057402"/>
    </source>
</evidence>
<evidence type="ECO:0000313" key="1">
    <source>
        <dbReference type="EMBL" id="KAI4373026.1"/>
    </source>
</evidence>
<dbReference type="EMBL" id="CM042883">
    <property type="protein sequence ID" value="KAI4373026.1"/>
    <property type="molecule type" value="Genomic_DNA"/>
</dbReference>
<accession>A0ACB9R5B1</accession>
<reference evidence="2" key="1">
    <citation type="journal article" date="2023" name="Front. Plant Sci.">
        <title>Chromosomal-level genome assembly of Melastoma candidum provides insights into trichome evolution.</title>
        <authorList>
            <person name="Zhong Y."/>
            <person name="Wu W."/>
            <person name="Sun C."/>
            <person name="Zou P."/>
            <person name="Liu Y."/>
            <person name="Dai S."/>
            <person name="Zhou R."/>
        </authorList>
    </citation>
    <scope>NUCLEOTIDE SEQUENCE [LARGE SCALE GENOMIC DNA]</scope>
</reference>
<protein>
    <submittedName>
        <fullName evidence="1">Uncharacterized protein</fullName>
    </submittedName>
</protein>
<proteinExistence type="predicted"/>
<comment type="caution">
    <text evidence="1">The sequence shown here is derived from an EMBL/GenBank/DDBJ whole genome shotgun (WGS) entry which is preliminary data.</text>
</comment>
<dbReference type="Proteomes" id="UP001057402">
    <property type="component" value="Chromosome 4"/>
</dbReference>
<gene>
    <name evidence="1" type="ORF">MLD38_011196</name>
</gene>
<organism evidence="1 2">
    <name type="scientific">Melastoma candidum</name>
    <dbReference type="NCBI Taxonomy" id="119954"/>
    <lineage>
        <taxon>Eukaryota</taxon>
        <taxon>Viridiplantae</taxon>
        <taxon>Streptophyta</taxon>
        <taxon>Embryophyta</taxon>
        <taxon>Tracheophyta</taxon>
        <taxon>Spermatophyta</taxon>
        <taxon>Magnoliopsida</taxon>
        <taxon>eudicotyledons</taxon>
        <taxon>Gunneridae</taxon>
        <taxon>Pentapetalae</taxon>
        <taxon>rosids</taxon>
        <taxon>malvids</taxon>
        <taxon>Myrtales</taxon>
        <taxon>Melastomataceae</taxon>
        <taxon>Melastomatoideae</taxon>
        <taxon>Melastomateae</taxon>
        <taxon>Melastoma</taxon>
    </lineage>
</organism>
<name>A0ACB9R5B1_9MYRT</name>